<comment type="caution">
    <text evidence="17">The sequence shown here is derived from an EMBL/GenBank/DDBJ whole genome shotgun (WGS) entry which is preliminary data.</text>
</comment>
<comment type="subcellular location">
    <subcellularLocation>
        <location evidence="1 14">Cell membrane</location>
        <topology evidence="1 14">Single-pass membrane protein</topology>
    </subcellularLocation>
</comment>
<dbReference type="CDD" id="cd06503">
    <property type="entry name" value="ATP-synt_Fo_b"/>
    <property type="match status" value="1"/>
</dbReference>
<name>A0A3E0VPN4_9MICO</name>
<dbReference type="InterPro" id="IPR005864">
    <property type="entry name" value="ATP_synth_F0_bsu_bac"/>
</dbReference>
<evidence type="ECO:0000256" key="16">
    <source>
        <dbReference type="SAM" id="Coils"/>
    </source>
</evidence>
<dbReference type="InterPro" id="IPR050059">
    <property type="entry name" value="ATP_synthase_B_chain"/>
</dbReference>
<dbReference type="PANTHER" id="PTHR33445:SF1">
    <property type="entry name" value="ATP SYNTHASE SUBUNIT B"/>
    <property type="match status" value="1"/>
</dbReference>
<comment type="function">
    <text evidence="14">Component of the F(0) channel, it forms part of the peripheral stalk, linking F(1) to F(0).</text>
</comment>
<dbReference type="HAMAP" id="MF_01398">
    <property type="entry name" value="ATP_synth_b_bprime"/>
    <property type="match status" value="1"/>
</dbReference>
<proteinExistence type="inferred from homology"/>
<dbReference type="GO" id="GO:0045259">
    <property type="term" value="C:proton-transporting ATP synthase complex"/>
    <property type="evidence" value="ECO:0007669"/>
    <property type="project" value="UniProtKB-KW"/>
</dbReference>
<sequence length="198" mass="20742">MSFSLAAVVLAADEAAHNPVLPELPDLIWGGVCFVVLLVFFWRGVLPRVKKLLDERGEAIEGNIEKADVAQREAEAVLEQYTAQLADARVEAGTIREQARADGQRILAELKEQASAEAARIAANAQAQIEAERQAAVVSLRSEVGTLAIDLASGVIGESLSDDARSAAIVDRFLADLEASEASASGSTPSSSTGAVSS</sequence>
<dbReference type="NCBIfam" id="NF004412">
    <property type="entry name" value="PRK05759.1-3"/>
    <property type="match status" value="1"/>
</dbReference>
<dbReference type="PANTHER" id="PTHR33445">
    <property type="entry name" value="ATP SYNTHASE SUBUNIT B', CHLOROPLASTIC"/>
    <property type="match status" value="1"/>
</dbReference>
<evidence type="ECO:0000256" key="1">
    <source>
        <dbReference type="ARBA" id="ARBA00004162"/>
    </source>
</evidence>
<evidence type="ECO:0000256" key="5">
    <source>
        <dbReference type="ARBA" id="ARBA00022547"/>
    </source>
</evidence>
<evidence type="ECO:0000256" key="4">
    <source>
        <dbReference type="ARBA" id="ARBA00022475"/>
    </source>
</evidence>
<comment type="function">
    <text evidence="12 14">F(1)F(0) ATP synthase produces ATP from ADP in the presence of a proton or sodium gradient. F-type ATPases consist of two structural domains, F(1) containing the extramembraneous catalytic core and F(0) containing the membrane proton channel, linked together by a central stalk and a peripheral stalk. During catalysis, ATP synthesis in the catalytic domain of F(1) is coupled via a rotary mechanism of the central stalk subunits to proton translocation.</text>
</comment>
<dbReference type="GO" id="GO:0046961">
    <property type="term" value="F:proton-transporting ATPase activity, rotational mechanism"/>
    <property type="evidence" value="ECO:0007669"/>
    <property type="project" value="TreeGrafter"/>
</dbReference>
<comment type="subunit">
    <text evidence="13 14">F-type ATPases have 2 components, F(1) - the catalytic core - and F(0) - the membrane proton channel. F(1) has five subunits: alpha(3), beta(3), gamma(1), delta(1), epsilon(1). F(0) has three main subunits: a(1), b(2) and c(10-14). The alpha and beta chains form an alternating ring which encloses part of the gamma chain. F(1) is attached to F(0) by a central stalk formed by the gamma and epsilon chains, while a peripheral stalk is formed by the delta and b chains.</text>
</comment>
<dbReference type="SUPFAM" id="SSF81573">
    <property type="entry name" value="F1F0 ATP synthase subunit B, membrane domain"/>
    <property type="match status" value="1"/>
</dbReference>
<keyword evidence="3 14" id="KW-0813">Transport</keyword>
<organism evidence="17 18">
    <name type="scientific">Subtercola boreus</name>
    <dbReference type="NCBI Taxonomy" id="120213"/>
    <lineage>
        <taxon>Bacteria</taxon>
        <taxon>Bacillati</taxon>
        <taxon>Actinomycetota</taxon>
        <taxon>Actinomycetes</taxon>
        <taxon>Micrococcales</taxon>
        <taxon>Microbacteriaceae</taxon>
        <taxon>Subtercola</taxon>
    </lineage>
</organism>
<keyword evidence="7 14" id="KW-0375">Hydrogen ion transport</keyword>
<dbReference type="Gene3D" id="1.20.5.620">
    <property type="entry name" value="F1F0 ATP synthase subunit B, membrane domain"/>
    <property type="match status" value="1"/>
</dbReference>
<keyword evidence="9 14" id="KW-0406">Ion transport</keyword>
<feature type="coiled-coil region" evidence="16">
    <location>
        <begin position="64"/>
        <end position="98"/>
    </location>
</feature>
<feature type="transmembrane region" description="Helical" evidence="14">
    <location>
        <begin position="26"/>
        <end position="46"/>
    </location>
</feature>
<evidence type="ECO:0000256" key="7">
    <source>
        <dbReference type="ARBA" id="ARBA00022781"/>
    </source>
</evidence>
<dbReference type="AlphaFoldDB" id="A0A3E0VPN4"/>
<evidence type="ECO:0000256" key="8">
    <source>
        <dbReference type="ARBA" id="ARBA00022989"/>
    </source>
</evidence>
<dbReference type="RefSeq" id="WP_116283382.1">
    <property type="nucleotide sequence ID" value="NZ_NBXA01000022.1"/>
</dbReference>
<evidence type="ECO:0000313" key="18">
    <source>
        <dbReference type="Proteomes" id="UP000256709"/>
    </source>
</evidence>
<evidence type="ECO:0000256" key="2">
    <source>
        <dbReference type="ARBA" id="ARBA00005513"/>
    </source>
</evidence>
<protein>
    <recommendedName>
        <fullName evidence="14">ATP synthase subunit b</fullName>
    </recommendedName>
    <alternativeName>
        <fullName evidence="14">ATP synthase F(0) sector subunit b</fullName>
    </alternativeName>
    <alternativeName>
        <fullName evidence="14">ATPase subunit I</fullName>
    </alternativeName>
    <alternativeName>
        <fullName evidence="14">F-type ATPase subunit b</fullName>
        <shortName evidence="14">F-ATPase subunit b</shortName>
    </alternativeName>
</protein>
<dbReference type="GO" id="GO:0046933">
    <property type="term" value="F:proton-transporting ATP synthase activity, rotational mechanism"/>
    <property type="evidence" value="ECO:0007669"/>
    <property type="project" value="UniProtKB-UniRule"/>
</dbReference>
<keyword evidence="16" id="KW-0175">Coiled coil</keyword>
<keyword evidence="5 14" id="KW-0138">CF(0)</keyword>
<dbReference type="NCBIfam" id="TIGR01144">
    <property type="entry name" value="ATP_synt_b"/>
    <property type="match status" value="1"/>
</dbReference>
<evidence type="ECO:0000313" key="17">
    <source>
        <dbReference type="EMBL" id="RFA11942.1"/>
    </source>
</evidence>
<dbReference type="OrthoDB" id="5243563at2"/>
<keyword evidence="11 14" id="KW-0066">ATP synthesis</keyword>
<gene>
    <name evidence="14" type="primary">atpF</name>
    <name evidence="17" type="ORF">B7R21_11395</name>
</gene>
<keyword evidence="6 14" id="KW-0812">Transmembrane</keyword>
<evidence type="ECO:0000256" key="10">
    <source>
        <dbReference type="ARBA" id="ARBA00023136"/>
    </source>
</evidence>
<comment type="similarity">
    <text evidence="2 14 15">Belongs to the ATPase B chain family.</text>
</comment>
<evidence type="ECO:0000256" key="6">
    <source>
        <dbReference type="ARBA" id="ARBA00022692"/>
    </source>
</evidence>
<accession>A0A3E0VPN4</accession>
<evidence type="ECO:0000256" key="13">
    <source>
        <dbReference type="ARBA" id="ARBA00025830"/>
    </source>
</evidence>
<dbReference type="GO" id="GO:0005886">
    <property type="term" value="C:plasma membrane"/>
    <property type="evidence" value="ECO:0007669"/>
    <property type="project" value="UniProtKB-SubCell"/>
</dbReference>
<keyword evidence="4 14" id="KW-1003">Cell membrane</keyword>
<dbReference type="Pfam" id="PF00430">
    <property type="entry name" value="ATP-synt_B"/>
    <property type="match status" value="1"/>
</dbReference>
<dbReference type="EMBL" id="NBXA01000022">
    <property type="protein sequence ID" value="RFA11942.1"/>
    <property type="molecule type" value="Genomic_DNA"/>
</dbReference>
<dbReference type="InterPro" id="IPR002146">
    <property type="entry name" value="ATP_synth_b/b'su_bac/chlpt"/>
</dbReference>
<evidence type="ECO:0000256" key="14">
    <source>
        <dbReference type="HAMAP-Rule" id="MF_01398"/>
    </source>
</evidence>
<reference evidence="17 18" key="1">
    <citation type="submission" date="2017-04" db="EMBL/GenBank/DDBJ databases">
        <title>Comparative genome analysis of Subtercola boreus.</title>
        <authorList>
            <person name="Cho Y.-J."/>
            <person name="Cho A."/>
            <person name="Kim O.-S."/>
            <person name="Lee J.-I."/>
        </authorList>
    </citation>
    <scope>NUCLEOTIDE SEQUENCE [LARGE SCALE GENOMIC DNA]</scope>
    <source>
        <strain evidence="17 18">P27444</strain>
    </source>
</reference>
<evidence type="ECO:0000256" key="11">
    <source>
        <dbReference type="ARBA" id="ARBA00023310"/>
    </source>
</evidence>
<dbReference type="InterPro" id="IPR028987">
    <property type="entry name" value="ATP_synth_B-like_membr_sf"/>
</dbReference>
<keyword evidence="10 14" id="KW-0472">Membrane</keyword>
<evidence type="ECO:0000256" key="15">
    <source>
        <dbReference type="RuleBase" id="RU003848"/>
    </source>
</evidence>
<evidence type="ECO:0000256" key="9">
    <source>
        <dbReference type="ARBA" id="ARBA00023065"/>
    </source>
</evidence>
<dbReference type="Proteomes" id="UP000256709">
    <property type="component" value="Unassembled WGS sequence"/>
</dbReference>
<evidence type="ECO:0000256" key="12">
    <source>
        <dbReference type="ARBA" id="ARBA00025198"/>
    </source>
</evidence>
<keyword evidence="8 14" id="KW-1133">Transmembrane helix</keyword>
<evidence type="ECO:0000256" key="3">
    <source>
        <dbReference type="ARBA" id="ARBA00022448"/>
    </source>
</evidence>